<name>A0A1H0E9W9_9RHOB</name>
<comment type="similarity">
    <text evidence="1">Belongs to the 4-oxalocrotonate tautomerase family.</text>
</comment>
<accession>A0A1H0E9W9</accession>
<gene>
    <name evidence="4" type="ORF">SAMN05444142_106147</name>
</gene>
<evidence type="ECO:0000313" key="5">
    <source>
        <dbReference type="Proteomes" id="UP000324252"/>
    </source>
</evidence>
<dbReference type="Proteomes" id="UP000324252">
    <property type="component" value="Unassembled WGS sequence"/>
</dbReference>
<keyword evidence="5" id="KW-1185">Reference proteome</keyword>
<dbReference type="PANTHER" id="PTHR35530">
    <property type="entry name" value="TAUTOMERASE-RELATED"/>
    <property type="match status" value="1"/>
</dbReference>
<dbReference type="SUPFAM" id="SSF55331">
    <property type="entry name" value="Tautomerase/MIF"/>
    <property type="match status" value="1"/>
</dbReference>
<dbReference type="Pfam" id="PF01361">
    <property type="entry name" value="Tautomerase"/>
    <property type="match status" value="1"/>
</dbReference>
<dbReference type="InterPro" id="IPR014347">
    <property type="entry name" value="Tautomerase/MIF_sf"/>
</dbReference>
<dbReference type="GO" id="GO:0016853">
    <property type="term" value="F:isomerase activity"/>
    <property type="evidence" value="ECO:0007669"/>
    <property type="project" value="UniProtKB-KW"/>
</dbReference>
<evidence type="ECO:0000259" key="3">
    <source>
        <dbReference type="Pfam" id="PF01361"/>
    </source>
</evidence>
<dbReference type="AlphaFoldDB" id="A0A1H0E9W9"/>
<dbReference type="Gene3D" id="3.30.429.10">
    <property type="entry name" value="Macrophage Migration Inhibitory Factor"/>
    <property type="match status" value="1"/>
</dbReference>
<protein>
    <submittedName>
        <fullName evidence="4">4-oxalocrotonate tautomerase</fullName>
    </submittedName>
</protein>
<dbReference type="EMBL" id="FQZZ01000006">
    <property type="protein sequence ID" value="SHK54945.1"/>
    <property type="molecule type" value="Genomic_DNA"/>
</dbReference>
<sequence length="73" mass="8006">MPLVDIQLIEGVFDENQKQAMIRDVTEAMVRVEGEALRGVTWVRVREFASGEWAIGGKAMTTADVTAARSEPA</sequence>
<keyword evidence="2" id="KW-0413">Isomerase</keyword>
<evidence type="ECO:0000313" key="4">
    <source>
        <dbReference type="EMBL" id="SHK54945.1"/>
    </source>
</evidence>
<evidence type="ECO:0000256" key="2">
    <source>
        <dbReference type="ARBA" id="ARBA00023235"/>
    </source>
</evidence>
<feature type="domain" description="4-oxalocrotonate tautomerase-like" evidence="3">
    <location>
        <begin position="2"/>
        <end position="61"/>
    </location>
</feature>
<evidence type="ECO:0000256" key="1">
    <source>
        <dbReference type="ARBA" id="ARBA00006723"/>
    </source>
</evidence>
<reference evidence="4 5" key="1">
    <citation type="submission" date="2016-11" db="EMBL/GenBank/DDBJ databases">
        <authorList>
            <person name="Varghese N."/>
            <person name="Submissions S."/>
        </authorList>
    </citation>
    <scope>NUCLEOTIDE SEQUENCE [LARGE SCALE GENOMIC DNA]</scope>
    <source>
        <strain evidence="4 5">DSM 29620</strain>
    </source>
</reference>
<dbReference type="RefSeq" id="WP_149787265.1">
    <property type="nucleotide sequence ID" value="NZ_FNIO01000002.1"/>
</dbReference>
<dbReference type="PANTHER" id="PTHR35530:SF1">
    <property type="entry name" value="2-HYDROXYMUCONATE TAUTOMERASE"/>
    <property type="match status" value="1"/>
</dbReference>
<dbReference type="InterPro" id="IPR004370">
    <property type="entry name" value="4-OT-like_dom"/>
</dbReference>
<dbReference type="OrthoDB" id="8098375at2"/>
<proteinExistence type="inferred from homology"/>
<organism evidence="4 5">
    <name type="scientific">Lutimaribacter pacificus</name>
    <dbReference type="NCBI Taxonomy" id="391948"/>
    <lineage>
        <taxon>Bacteria</taxon>
        <taxon>Pseudomonadati</taxon>
        <taxon>Pseudomonadota</taxon>
        <taxon>Alphaproteobacteria</taxon>
        <taxon>Rhodobacterales</taxon>
        <taxon>Roseobacteraceae</taxon>
        <taxon>Lutimaribacter</taxon>
    </lineage>
</organism>